<organism evidence="1">
    <name type="scientific">uncultured Caudovirales phage</name>
    <dbReference type="NCBI Taxonomy" id="2100421"/>
    <lineage>
        <taxon>Viruses</taxon>
        <taxon>Duplodnaviria</taxon>
        <taxon>Heunggongvirae</taxon>
        <taxon>Uroviricota</taxon>
        <taxon>Caudoviricetes</taxon>
        <taxon>Peduoviridae</taxon>
        <taxon>Maltschvirus</taxon>
        <taxon>Maltschvirus maltsch</taxon>
    </lineage>
</organism>
<proteinExistence type="predicted"/>
<protein>
    <submittedName>
        <fullName evidence="1">Uncharacterized protein</fullName>
    </submittedName>
</protein>
<evidence type="ECO:0000313" key="1">
    <source>
        <dbReference type="EMBL" id="CAB5218771.1"/>
    </source>
</evidence>
<name>A0A6J7WL24_9CAUD</name>
<reference evidence="1" key="1">
    <citation type="submission" date="2020-05" db="EMBL/GenBank/DDBJ databases">
        <authorList>
            <person name="Chiriac C."/>
            <person name="Salcher M."/>
            <person name="Ghai R."/>
            <person name="Kavagutti S V."/>
        </authorList>
    </citation>
    <scope>NUCLEOTIDE SEQUENCE</scope>
</reference>
<gene>
    <name evidence="1" type="ORF">UFOVP218_138</name>
</gene>
<accession>A0A6J7WL24</accession>
<dbReference type="EMBL" id="LR798261">
    <property type="protein sequence ID" value="CAB5218771.1"/>
    <property type="molecule type" value="Genomic_DNA"/>
</dbReference>
<sequence length="134" mass="13584">MAFNSPLASPSNYGVVEIGSGISVTNGVISVVGNGTVNTHLINNAASPYTLDSAGTTPNYYLGVVGTGAAISILLTAGTDGREIVIKSEATNTSDITITPNGVQTIENGATWPILAASTGSVTLIFRGTNWNVV</sequence>